<dbReference type="STRING" id="490622.A0A395NG31"/>
<keyword evidence="5" id="KW-1185">Reference proteome</keyword>
<feature type="compositionally biased region" description="Basic and acidic residues" evidence="2">
    <location>
        <begin position="209"/>
        <end position="239"/>
    </location>
</feature>
<dbReference type="InterPro" id="IPR001878">
    <property type="entry name" value="Znf_CCHC"/>
</dbReference>
<feature type="compositionally biased region" description="Polar residues" evidence="2">
    <location>
        <begin position="144"/>
        <end position="163"/>
    </location>
</feature>
<comment type="caution">
    <text evidence="4">The sequence shown here is derived from an EMBL/GenBank/DDBJ whole genome shotgun (WGS) entry which is preliminary data.</text>
</comment>
<protein>
    <recommendedName>
        <fullName evidence="3">CCHC-type domain-containing protein</fullName>
    </recommendedName>
</protein>
<feature type="region of interest" description="Disordered" evidence="2">
    <location>
        <begin position="195"/>
        <end position="239"/>
    </location>
</feature>
<proteinExistence type="predicted"/>
<organism evidence="4 5">
    <name type="scientific">Trichoderma arundinaceum</name>
    <dbReference type="NCBI Taxonomy" id="490622"/>
    <lineage>
        <taxon>Eukaryota</taxon>
        <taxon>Fungi</taxon>
        <taxon>Dikarya</taxon>
        <taxon>Ascomycota</taxon>
        <taxon>Pezizomycotina</taxon>
        <taxon>Sordariomycetes</taxon>
        <taxon>Hypocreomycetidae</taxon>
        <taxon>Hypocreales</taxon>
        <taxon>Hypocreaceae</taxon>
        <taxon>Trichoderma</taxon>
    </lineage>
</organism>
<reference evidence="4 5" key="1">
    <citation type="journal article" date="2018" name="PLoS Pathog.">
        <title>Evolution of structural diversity of trichothecenes, a family of toxins produced by plant pathogenic and entomopathogenic fungi.</title>
        <authorList>
            <person name="Proctor R.H."/>
            <person name="McCormick S.P."/>
            <person name="Kim H.S."/>
            <person name="Cardoza R.E."/>
            <person name="Stanley A.M."/>
            <person name="Lindo L."/>
            <person name="Kelly A."/>
            <person name="Brown D.W."/>
            <person name="Lee T."/>
            <person name="Vaughan M.M."/>
            <person name="Alexander N.J."/>
            <person name="Busman M."/>
            <person name="Gutierrez S."/>
        </authorList>
    </citation>
    <scope>NUCLEOTIDE SEQUENCE [LARGE SCALE GENOMIC DNA]</scope>
    <source>
        <strain evidence="4 5">IBT 40837</strain>
    </source>
</reference>
<evidence type="ECO:0000259" key="3">
    <source>
        <dbReference type="PROSITE" id="PS50158"/>
    </source>
</evidence>
<feature type="non-terminal residue" evidence="4">
    <location>
        <position position="239"/>
    </location>
</feature>
<evidence type="ECO:0000313" key="4">
    <source>
        <dbReference type="EMBL" id="RFU75078.1"/>
    </source>
</evidence>
<dbReference type="InterPro" id="IPR036875">
    <property type="entry name" value="Znf_CCHC_sf"/>
</dbReference>
<dbReference type="AlphaFoldDB" id="A0A395NG31"/>
<evidence type="ECO:0000256" key="1">
    <source>
        <dbReference type="PROSITE-ProRule" id="PRU00047"/>
    </source>
</evidence>
<dbReference type="SMART" id="SM00343">
    <property type="entry name" value="ZnF_C2HC"/>
    <property type="match status" value="1"/>
</dbReference>
<name>A0A395NG31_TRIAR</name>
<evidence type="ECO:0000313" key="5">
    <source>
        <dbReference type="Proteomes" id="UP000266272"/>
    </source>
</evidence>
<dbReference type="PROSITE" id="PS50158">
    <property type="entry name" value="ZF_CCHC"/>
    <property type="match status" value="1"/>
</dbReference>
<dbReference type="OrthoDB" id="5151719at2759"/>
<sequence>LGGPAATWFDPILKDHRDNQTTPDKREEQTKVIFEKYENFEEQLQKTFGTVNEEQEAENQLRVIRQKGALAKHTVNFIQLLTKVDWTEATKKDVYYQSLKPKVKDELYRVNRQKTSWTDYTQQAIDIDNRIWEREQERKHEKNGNQQNFHHSPRNGNRNTANQGRRRDDYVASSNDTRPGRMDLSSIICYNCKEPGHKSFKCPKKNNKDKKDSWKPAEENKKATKEVGAIVKDEHASFH</sequence>
<dbReference type="InterPro" id="IPR032567">
    <property type="entry name" value="RTL1-rel"/>
</dbReference>
<dbReference type="Pfam" id="PF03732">
    <property type="entry name" value="Retrotrans_gag"/>
    <property type="match status" value="1"/>
</dbReference>
<evidence type="ECO:0000256" key="2">
    <source>
        <dbReference type="SAM" id="MobiDB-lite"/>
    </source>
</evidence>
<keyword evidence="1" id="KW-0863">Zinc-finger</keyword>
<dbReference type="GO" id="GO:0008270">
    <property type="term" value="F:zinc ion binding"/>
    <property type="evidence" value="ECO:0007669"/>
    <property type="project" value="UniProtKB-KW"/>
</dbReference>
<gene>
    <name evidence="4" type="ORF">TARUN_7167</name>
</gene>
<dbReference type="GO" id="GO:0003676">
    <property type="term" value="F:nucleic acid binding"/>
    <property type="evidence" value="ECO:0007669"/>
    <property type="project" value="InterPro"/>
</dbReference>
<feature type="non-terminal residue" evidence="4">
    <location>
        <position position="1"/>
    </location>
</feature>
<dbReference type="SUPFAM" id="SSF57756">
    <property type="entry name" value="Retrovirus zinc finger-like domains"/>
    <property type="match status" value="1"/>
</dbReference>
<dbReference type="Proteomes" id="UP000266272">
    <property type="component" value="Unassembled WGS sequence"/>
</dbReference>
<dbReference type="PANTHER" id="PTHR15503:SF22">
    <property type="entry name" value="TRANSPOSON TY3-I GAG POLYPROTEIN"/>
    <property type="match status" value="1"/>
</dbReference>
<keyword evidence="1" id="KW-0862">Zinc</keyword>
<accession>A0A395NG31</accession>
<feature type="domain" description="CCHC-type" evidence="3">
    <location>
        <begin position="189"/>
        <end position="204"/>
    </location>
</feature>
<dbReference type="PANTHER" id="PTHR15503">
    <property type="entry name" value="LDOC1 RELATED"/>
    <property type="match status" value="1"/>
</dbReference>
<dbReference type="Gene3D" id="4.10.60.10">
    <property type="entry name" value="Zinc finger, CCHC-type"/>
    <property type="match status" value="1"/>
</dbReference>
<dbReference type="InterPro" id="IPR005162">
    <property type="entry name" value="Retrotrans_gag_dom"/>
</dbReference>
<dbReference type="Pfam" id="PF00098">
    <property type="entry name" value="zf-CCHC"/>
    <property type="match status" value="1"/>
</dbReference>
<dbReference type="EMBL" id="PXOA01000476">
    <property type="protein sequence ID" value="RFU75078.1"/>
    <property type="molecule type" value="Genomic_DNA"/>
</dbReference>
<feature type="region of interest" description="Disordered" evidence="2">
    <location>
        <begin position="136"/>
        <end position="179"/>
    </location>
</feature>
<feature type="compositionally biased region" description="Basic residues" evidence="2">
    <location>
        <begin position="198"/>
        <end position="208"/>
    </location>
</feature>
<keyword evidence="1" id="KW-0479">Metal-binding</keyword>